<organism evidence="1 2">
    <name type="scientific">Spiromyces aspiralis</name>
    <dbReference type="NCBI Taxonomy" id="68401"/>
    <lineage>
        <taxon>Eukaryota</taxon>
        <taxon>Fungi</taxon>
        <taxon>Fungi incertae sedis</taxon>
        <taxon>Zoopagomycota</taxon>
        <taxon>Kickxellomycotina</taxon>
        <taxon>Kickxellomycetes</taxon>
        <taxon>Kickxellales</taxon>
        <taxon>Kickxellaceae</taxon>
        <taxon>Spiromyces</taxon>
    </lineage>
</organism>
<reference evidence="1" key="1">
    <citation type="submission" date="2022-06" db="EMBL/GenBank/DDBJ databases">
        <title>Phylogenomic reconstructions and comparative analyses of Kickxellomycotina fungi.</title>
        <authorList>
            <person name="Reynolds N.K."/>
            <person name="Stajich J.E."/>
            <person name="Barry K."/>
            <person name="Grigoriev I.V."/>
            <person name="Crous P."/>
            <person name="Smith M.E."/>
        </authorList>
    </citation>
    <scope>NUCLEOTIDE SEQUENCE</scope>
    <source>
        <strain evidence="1">RSA 2271</strain>
    </source>
</reference>
<protein>
    <submittedName>
        <fullName evidence="1">Phosphatidylinositol transfer protein csr1</fullName>
    </submittedName>
</protein>
<accession>A0ACC1HUG4</accession>
<keyword evidence="2" id="KW-1185">Reference proteome</keyword>
<dbReference type="Proteomes" id="UP001145114">
    <property type="component" value="Unassembled WGS sequence"/>
</dbReference>
<dbReference type="EMBL" id="JAMZIH010000023">
    <property type="protein sequence ID" value="KAJ1680203.1"/>
    <property type="molecule type" value="Genomic_DNA"/>
</dbReference>
<evidence type="ECO:0000313" key="1">
    <source>
        <dbReference type="EMBL" id="KAJ1680203.1"/>
    </source>
</evidence>
<name>A0ACC1HUG4_9FUNG</name>
<proteinExistence type="predicted"/>
<comment type="caution">
    <text evidence="1">The sequence shown here is derived from an EMBL/GenBank/DDBJ whole genome shotgun (WGS) entry which is preliminary data.</text>
</comment>
<gene>
    <name evidence="1" type="primary">CSR1_1</name>
    <name evidence="1" type="ORF">EV182_000492</name>
</gene>
<evidence type="ECO:0000313" key="2">
    <source>
        <dbReference type="Proteomes" id="UP001145114"/>
    </source>
</evidence>
<sequence>MPVKITDQFACGKLDRSGCINNLSPDEKSALKQFWKFYLDNKDLHWEKVESDPVSIINTSSDKEENKPDPNIEVYDGCTFGQTIQERMMAKGLLKEGEDIVPVPFKSLRQDDSYGEAFWSAIRQDSPDVLLLRFLRARKWDVRKANLMGAAAVKWRAYENVEEILWTGESMNEASLMAKGVSFIHGHDKLGHPIIWSPSCKHHQRDQPFASMKRYLIWMMETARQLLQQPIEKVCLIMDLTDHSNANMDWPFVKMFLKILEAYYPECLAICIVYNGPWWFSGVYKMITPLLDPVVAAKIQFAKNGDGLRQFIDNDQLLASRGGSNKYEYQYVFPKPGENDLMKDQATRDALVEKRREIIKRLEEATRQWVYADSDNNERMEEEREQYIKDYIEVSRKLEDYARARHLYHRLGVVTKDGLDWDAAK</sequence>